<feature type="compositionally biased region" description="Low complexity" evidence="8">
    <location>
        <begin position="71"/>
        <end position="84"/>
    </location>
</feature>
<proteinExistence type="inferred from homology"/>
<dbReference type="EC" id="2.7.7.48" evidence="7"/>
<evidence type="ECO:0000256" key="7">
    <source>
        <dbReference type="RuleBase" id="RU364050"/>
    </source>
</evidence>
<keyword evidence="7" id="KW-0693">Viral RNA replication</keyword>
<dbReference type="GO" id="GO:0003968">
    <property type="term" value="F:RNA-directed RNA polymerase activity"/>
    <property type="evidence" value="ECO:0007669"/>
    <property type="project" value="UniProtKB-KW"/>
</dbReference>
<evidence type="ECO:0000313" key="10">
    <source>
        <dbReference type="Proteomes" id="UP000232683"/>
    </source>
</evidence>
<evidence type="ECO:0000256" key="6">
    <source>
        <dbReference type="ARBA" id="ARBA00048744"/>
    </source>
</evidence>
<evidence type="ECO:0000256" key="3">
    <source>
        <dbReference type="ARBA" id="ARBA00022679"/>
    </source>
</evidence>
<evidence type="ECO:0000256" key="5">
    <source>
        <dbReference type="ARBA" id="ARBA00022741"/>
    </source>
</evidence>
<dbReference type="GO" id="GO:0003723">
    <property type="term" value="F:RNA binding"/>
    <property type="evidence" value="ECO:0007669"/>
    <property type="project" value="InterPro"/>
</dbReference>
<evidence type="ECO:0000256" key="2">
    <source>
        <dbReference type="ARBA" id="ARBA00022484"/>
    </source>
</evidence>
<dbReference type="InterPro" id="IPR001795">
    <property type="entry name" value="RNA-dir_pol_luteovirus"/>
</dbReference>
<keyword evidence="4 7" id="KW-0548">Nucleotidyltransferase</keyword>
<dbReference type="GeneID" id="37618959"/>
<accession>F5B2U6</accession>
<keyword evidence="2 7" id="KW-0696">RNA-directed RNA polymerase</keyword>
<comment type="catalytic activity">
    <reaction evidence="6 7">
        <text>RNA(n) + a ribonucleoside 5'-triphosphate = RNA(n+1) + diphosphate</text>
        <dbReference type="Rhea" id="RHEA:21248"/>
        <dbReference type="Rhea" id="RHEA-COMP:14527"/>
        <dbReference type="Rhea" id="RHEA-COMP:17342"/>
        <dbReference type="ChEBI" id="CHEBI:33019"/>
        <dbReference type="ChEBI" id="CHEBI:61557"/>
        <dbReference type="ChEBI" id="CHEBI:140395"/>
        <dbReference type="EC" id="2.7.7.48"/>
    </reaction>
</comment>
<dbReference type="EMBL" id="HQ607520">
    <property type="protein sequence ID" value="AED99794.1"/>
    <property type="molecule type" value="Genomic_RNA"/>
</dbReference>
<sequence length="1481" mass="164680">MSAIAATISSANLNDLSRLAGAQPKEGVPAPVLQQNIATPKTGPPDPGEGTRKQTTDSPHSANPSTKEHTPAPTIQPDTPTPITDHSDSEEGPRTHSTDFQTLYEYFYSYPVPASQTRTGGAIARAGPVNDNNEVVSFTTETALVTSLTPKHIDANIQPLQISIADDCVNYSCQYSGQTCPIFDGSQHVQSATALASSMKARLMCEVTQSLSARPVQQPQLIAYLYGALLAFGDRLNIHYGNKVNLWNALLGHNLQRGTPINGDNFNHHLLIDGPLAPPILPAAGLGPFPSTTLGPNTTVTFKARASIFVRPQTYDYALVDAAFWLIYAMYSRMPVAFRQAHSLNIDFFTVQPMAACVFPGHDGFTTPVIDQALGVLESMLVEMFNGDREIMYYYAFKGGQIFMRPCSCYQEGGLIRKASRNVSLASFTGIYSLIGYCAPEARPLHAANHPGIIAALFQYVDTMVLQAVLSYSGPKLVHFGAAPEFCSKGSTPYDFIDPDNYWGIRAGVNAHPIGYYYLDILMRPKEHQLLDETLSDIYGHVGSLAMANIMASIASSGTEVLNQKMQKSFVRRGNQVRALRHSHAIINRFHEPEYAYRLGILADGIIPLAGTHKCDIIDEATRLLQGEDIRNLPGLRCLRGRGLDAIIGIRPINKKRRAGFYTLDGNFHVVTNQCTSDVLQVWNDHGYIARPYACHIVESINVEIYDRSNGAYNGWIQALVSGFGVPERCYMGPSSAGSRRRPLCPLKGSNCAVALHVDGQLTRASRVPYRKLTPSHLNCSKRCARQLAVIYRYQTLSPQLTEVSDSDYLAFLRWVLLPYTGATNRPHPKRWPKPFYPAEVSLKFLDKKTELQLFPLKKAPQADLKVNCFARNLLYSSPLSDRILKQCIPVGTNNDTVCGLVILLELLFEAGVPLDLLPTISVAIAKNDPFVKALSDFNKMTGATTSHIANLLTECTTLLGRGVTASAPNADLYHRVAPEGNRHEAKISDDVLRSAIRTIYKQEIKDCPKPGDFGLHLLTSPFWCKSGSHHHPQFPRYRNRLEFVMNTDPSAIMAVKPSVYITQAQKLEHGKTRYIYNCDTVSYLYFDYILNYVESIWANSHVLLNPDALNAEKFATLEYSEYCMIDYTDFNSQHTLTSMKAVFEVLKEFLPSEMFPVLDWCISSFDNMTIKDMKWRSTLPSGHRATTFINSVLNRAYLLPYIGTIVSYHCGDDVLLCGEHDYQHLITRLPYELNPSKQSFGPHAEFLRLHRHGEKVIGYPTRAVSSLVSGNWLSTTSWNWQPSLLSITNQINAIICRSQLSISRIRSLAQELRFRYCPLLDNYIDPATTSFVAAGCPSYQPTATMITPDVPHLDAEEVEFTQLHQLAEYAINTYPWLNSVESVNQLVRSRMRKPAARDIHYSVLGPAIPLVSYHHHCDPMVVPLTRRYYPRDHLAPPITPQVLPPQPVFCDRDLSPIMALKIAPAGVAVKVTADRPIASA</sequence>
<protein>
    <recommendedName>
        <fullName evidence="7">RNA-directed RNA polymerase</fullName>
        <ecNumber evidence="7">2.7.7.48</ecNumber>
    </recommendedName>
</protein>
<dbReference type="GO" id="GO:0006351">
    <property type="term" value="P:DNA-templated transcription"/>
    <property type="evidence" value="ECO:0007669"/>
    <property type="project" value="InterPro"/>
</dbReference>
<dbReference type="Pfam" id="PF02123">
    <property type="entry name" value="RdRP_4"/>
    <property type="match status" value="1"/>
</dbReference>
<evidence type="ECO:0000256" key="4">
    <source>
        <dbReference type="ARBA" id="ARBA00022695"/>
    </source>
</evidence>
<comment type="similarity">
    <text evidence="1">Belongs to the totiviridae RNA-directed RNA polymerase family.</text>
</comment>
<organism evidence="9 10">
    <name type="scientific">Trichomonas vaginalis virus 4</name>
    <dbReference type="NCBI Taxonomy" id="1008292"/>
    <lineage>
        <taxon>Viruses</taxon>
        <taxon>Riboviria</taxon>
        <taxon>Orthornavirae</taxon>
        <taxon>Duplornaviricota</taxon>
        <taxon>Chrymotiviricetes</taxon>
        <taxon>Ghabrivirales</taxon>
        <taxon>Alphatotivirineae</taxon>
        <taxon>Pseudototiviridae</taxon>
        <taxon>Trichomonasvirus</taxon>
        <taxon>Trichomonasvirus vagiquartus</taxon>
    </lineage>
</organism>
<gene>
    <name evidence="9" type="primary">pol</name>
</gene>
<keyword evidence="5 7" id="KW-0547">Nucleotide-binding</keyword>
<dbReference type="GO" id="GO:0000166">
    <property type="term" value="F:nucleotide binding"/>
    <property type="evidence" value="ECO:0007669"/>
    <property type="project" value="UniProtKB-KW"/>
</dbReference>
<reference evidence="9 10" key="1">
    <citation type="journal article" date="2011" name="J. Virol.">
        <title>Clinical isolates of Trichomonas vaginalis concurrently infected by strains of up to four Trichomonasvirus species (Family Totiviridae).</title>
        <authorList>
            <person name="Goodman R.P."/>
            <person name="Freret T.S."/>
            <person name="Kula T."/>
            <person name="Geller A.M."/>
            <person name="Talkington M.W."/>
            <person name="Tang-Fernandez V."/>
            <person name="Suciu O."/>
            <person name="Demidenko A.A."/>
            <person name="Ghabrial S.A."/>
            <person name="Beach D.H."/>
            <person name="Singh B.N."/>
            <person name="Fichorova R.N."/>
            <person name="Nibert M.L."/>
        </authorList>
    </citation>
    <scope>NUCLEOTIDE SEQUENCE [LARGE SCALE GENOMIC DNA]</scope>
    <source>
        <strain evidence="9 10">TVV4-OC3</strain>
    </source>
</reference>
<dbReference type="RefSeq" id="YP_009507836.1">
    <property type="nucleotide sequence ID" value="NC_038700.1"/>
</dbReference>
<dbReference type="InterPro" id="IPR043502">
    <property type="entry name" value="DNA/RNA_pol_sf"/>
</dbReference>
<evidence type="ECO:0000256" key="1">
    <source>
        <dbReference type="ARBA" id="ARBA00010455"/>
    </source>
</evidence>
<feature type="compositionally biased region" description="Basic and acidic residues" evidence="8">
    <location>
        <begin position="85"/>
        <end position="96"/>
    </location>
</feature>
<name>F5B2U6_9VIRU</name>
<dbReference type="Proteomes" id="UP000232683">
    <property type="component" value="Segment"/>
</dbReference>
<evidence type="ECO:0000256" key="8">
    <source>
        <dbReference type="SAM" id="MobiDB-lite"/>
    </source>
</evidence>
<feature type="region of interest" description="Disordered" evidence="8">
    <location>
        <begin position="22"/>
        <end position="96"/>
    </location>
</feature>
<feature type="compositionally biased region" description="Polar residues" evidence="8">
    <location>
        <begin position="56"/>
        <end position="65"/>
    </location>
</feature>
<keyword evidence="3 7" id="KW-0808">Transferase</keyword>
<dbReference type="KEGG" id="vg:37618959"/>
<dbReference type="SUPFAM" id="SSF56672">
    <property type="entry name" value="DNA/RNA polymerases"/>
    <property type="match status" value="1"/>
</dbReference>
<evidence type="ECO:0000313" key="9">
    <source>
        <dbReference type="EMBL" id="AED99794.1"/>
    </source>
</evidence>
<keyword evidence="10" id="KW-1185">Reference proteome</keyword>